<accession>A0A016W0K9</accession>
<organism evidence="1 2">
    <name type="scientific">Ancylostoma ceylanicum</name>
    <dbReference type="NCBI Taxonomy" id="53326"/>
    <lineage>
        <taxon>Eukaryota</taxon>
        <taxon>Metazoa</taxon>
        <taxon>Ecdysozoa</taxon>
        <taxon>Nematoda</taxon>
        <taxon>Chromadorea</taxon>
        <taxon>Rhabditida</taxon>
        <taxon>Rhabditina</taxon>
        <taxon>Rhabditomorpha</taxon>
        <taxon>Strongyloidea</taxon>
        <taxon>Ancylostomatidae</taxon>
        <taxon>Ancylostomatinae</taxon>
        <taxon>Ancylostoma</taxon>
    </lineage>
</organism>
<dbReference type="EMBL" id="JARK01001338">
    <property type="protein sequence ID" value="EYC33096.1"/>
    <property type="molecule type" value="Genomic_DNA"/>
</dbReference>
<proteinExistence type="predicted"/>
<gene>
    <name evidence="1" type="primary">Acey_s0002.g597</name>
    <name evidence="1" type="ORF">Y032_0002g597</name>
</gene>
<protein>
    <submittedName>
        <fullName evidence="1">Uncharacterized protein</fullName>
    </submittedName>
</protein>
<dbReference type="AlphaFoldDB" id="A0A016W0K9"/>
<keyword evidence="2" id="KW-1185">Reference proteome</keyword>
<evidence type="ECO:0000313" key="1">
    <source>
        <dbReference type="EMBL" id="EYC33096.1"/>
    </source>
</evidence>
<comment type="caution">
    <text evidence="1">The sequence shown here is derived from an EMBL/GenBank/DDBJ whole genome shotgun (WGS) entry which is preliminary data.</text>
</comment>
<evidence type="ECO:0000313" key="2">
    <source>
        <dbReference type="Proteomes" id="UP000024635"/>
    </source>
</evidence>
<name>A0A016W0K9_9BILA</name>
<reference evidence="2" key="1">
    <citation type="journal article" date="2015" name="Nat. Genet.">
        <title>The genome and transcriptome of the zoonotic hookworm Ancylostoma ceylanicum identify infection-specific gene families.</title>
        <authorList>
            <person name="Schwarz E.M."/>
            <person name="Hu Y."/>
            <person name="Antoshechkin I."/>
            <person name="Miller M.M."/>
            <person name="Sternberg P.W."/>
            <person name="Aroian R.V."/>
        </authorList>
    </citation>
    <scope>NUCLEOTIDE SEQUENCE</scope>
    <source>
        <strain evidence="2">HY135</strain>
    </source>
</reference>
<dbReference type="Proteomes" id="UP000024635">
    <property type="component" value="Unassembled WGS sequence"/>
</dbReference>
<sequence>MKIFRKRFFGNICLYRTNSELQSAVNKLWERGATFLGRDTGALNVGAWEAPVSLAKNAVPRSRTLSTAVWNPLRSF</sequence>